<dbReference type="EMBL" id="SHDO01000004">
    <property type="protein sequence ID" value="MBX6979296.1"/>
    <property type="molecule type" value="Genomic_DNA"/>
</dbReference>
<evidence type="ECO:0000313" key="1">
    <source>
        <dbReference type="EMBL" id="MBX6979296.1"/>
    </source>
</evidence>
<organism evidence="1 2">
    <name type="scientific">Providencia rettgeri</name>
    <dbReference type="NCBI Taxonomy" id="587"/>
    <lineage>
        <taxon>Bacteria</taxon>
        <taxon>Pseudomonadati</taxon>
        <taxon>Pseudomonadota</taxon>
        <taxon>Gammaproteobacteria</taxon>
        <taxon>Enterobacterales</taxon>
        <taxon>Morganellaceae</taxon>
        <taxon>Providencia</taxon>
    </lineage>
</organism>
<protein>
    <submittedName>
        <fullName evidence="1">Uncharacterized protein</fullName>
    </submittedName>
</protein>
<accession>A0AAP2JVF3</accession>
<name>A0AAP2JVF3_PRORE</name>
<dbReference type="Proteomes" id="UP000824410">
    <property type="component" value="Unassembled WGS sequence"/>
</dbReference>
<gene>
    <name evidence="1" type="ORF">EX242_03325</name>
</gene>
<proteinExistence type="predicted"/>
<comment type="caution">
    <text evidence="1">The sequence shown here is derived from an EMBL/GenBank/DDBJ whole genome shotgun (WGS) entry which is preliminary data.</text>
</comment>
<evidence type="ECO:0000313" key="2">
    <source>
        <dbReference type="Proteomes" id="UP000824410"/>
    </source>
</evidence>
<reference evidence="1" key="1">
    <citation type="submission" date="2019-02" db="EMBL/GenBank/DDBJ databases">
        <title>Genomic characterization of isolates from hospital effluents in KZN, South Africa.</title>
        <authorList>
            <person name="Ntshobeni N."/>
            <person name="Allam M."/>
            <person name="Ismail A."/>
            <person name="Amoako D."/>
            <person name="Essack S."/>
            <person name="Chenia H."/>
        </authorList>
    </citation>
    <scope>NUCLEOTIDE SEQUENCE</scope>
    <source>
        <strain evidence="1">AFE97_S1</strain>
    </source>
</reference>
<dbReference type="AlphaFoldDB" id="A0AAP2JVF3"/>
<sequence>MIEEGNKYFKAGEPAWANACVGENGNPSYAEYYKGYSKAANVLLDAVIANKGVHLWTDSFIYPICFNFRHSIELRLKDICQNYISEIFAIKNEPFNFDHTGSHDIGRIWGFVKQNSVKAERNSEKFIEEIDEFIMELSTIDSTGQVFRYPFSNGSERHLVREGIINVIDLKTQFNRVELELDEFSNFMSDALINYQLGYFSGVLSRNDLVDIANRLPDRCAWCDPDFLQVKDELKLKYDLTNRAFSKAINIIETTHDLAKMIGLELQLYGCDESDIKLAFLMSKFFLRHRNINQLTVVSGTINPCNGHNAAIILEQIKVSLKRKDILHRKFRDRFNSISISGILALFYGDHSNSKGYQREFERRAGNEANFEDLMHVIEKLNFNKDVINNLYNLGHARLADKLKSKFKIPG</sequence>
<dbReference type="RefSeq" id="WP_131680296.1">
    <property type="nucleotide sequence ID" value="NZ_SHCZ01000007.1"/>
</dbReference>